<dbReference type="EMBL" id="EU770222">
    <property type="protein sequence ID" value="ACF05145.1"/>
    <property type="molecule type" value="Genomic_DNA"/>
</dbReference>
<organism evidence="1 2">
    <name type="scientific">Mycobacterium phage Predator</name>
    <dbReference type="NCBI Taxonomy" id="543153"/>
    <lineage>
        <taxon>Viruses</taxon>
        <taxon>Duplodnaviria</taxon>
        <taxon>Heunggongvirae</taxon>
        <taxon>Uroviricota</taxon>
        <taxon>Caudoviricetes</taxon>
        <taxon>Predatorvirus</taxon>
        <taxon>Predatorvirus predator</taxon>
    </lineage>
</organism>
<dbReference type="RefSeq" id="YP_002003406.1">
    <property type="nucleotide sequence ID" value="NC_011039.1"/>
</dbReference>
<accession>B3VM75</accession>
<name>B3VM75_9CAUD</name>
<evidence type="ECO:0000313" key="1">
    <source>
        <dbReference type="EMBL" id="ACF05145.1"/>
    </source>
</evidence>
<protein>
    <submittedName>
        <fullName evidence="1">Uncharacterized protein</fullName>
    </submittedName>
</protein>
<proteinExistence type="predicted"/>
<reference evidence="1 2" key="1">
    <citation type="submission" date="2008-05" db="EMBL/GenBank/DDBJ databases">
        <authorList>
            <person name="Weber R.J."/>
            <person name="Jacobs-Sera D."/>
            <person name="Houtz J."/>
            <person name="Hendrix R.W."/>
            <person name="Hatfull G.H."/>
        </authorList>
    </citation>
    <scope>NUCLEOTIDE SEQUENCE [LARGE SCALE GENOMIC DNA]</scope>
</reference>
<evidence type="ECO:0000313" key="2">
    <source>
        <dbReference type="Proteomes" id="UP000000621"/>
    </source>
</evidence>
<keyword evidence="2" id="KW-1185">Reference proteome</keyword>
<gene>
    <name evidence="1" type="ORF">PREDATOR_48</name>
</gene>
<sequence length="111" mass="12636">MEDLELYGEGKAVLGAGTDQLVLEVWYDGHYVIDNDSGESAETYGVRLITDTEDYESADIYDLQERTPNVAEARRQVAAMLWLANREDWPEWVTAWAARNRPELERLVTAA</sequence>
<dbReference type="Proteomes" id="UP000000621">
    <property type="component" value="Segment"/>
</dbReference>
<dbReference type="KEGG" id="vg:6450048"/>